<name>A0A5P8VW09_9NOSO</name>
<protein>
    <recommendedName>
        <fullName evidence="3">Flagellin</fullName>
    </recommendedName>
</protein>
<organism evidence="1 2">
    <name type="scientific">Nostoc sphaeroides CCNUC1</name>
    <dbReference type="NCBI Taxonomy" id="2653204"/>
    <lineage>
        <taxon>Bacteria</taxon>
        <taxon>Bacillati</taxon>
        <taxon>Cyanobacteriota</taxon>
        <taxon>Cyanophyceae</taxon>
        <taxon>Nostocales</taxon>
        <taxon>Nostocaceae</taxon>
        <taxon>Nostoc</taxon>
    </lineage>
</organism>
<keyword evidence="2" id="KW-1185">Reference proteome</keyword>
<proteinExistence type="predicted"/>
<dbReference type="Proteomes" id="UP000326678">
    <property type="component" value="Chromosome Gxm1"/>
</dbReference>
<sequence length="42" mass="4803">MDIQDVTRNITSVQQSRVENILAMRDVTNANKSNLRLESTLQ</sequence>
<dbReference type="KEGG" id="nsh:GXM_02083"/>
<evidence type="ECO:0008006" key="3">
    <source>
        <dbReference type="Google" id="ProtNLM"/>
    </source>
</evidence>
<evidence type="ECO:0000313" key="2">
    <source>
        <dbReference type="Proteomes" id="UP000326678"/>
    </source>
</evidence>
<gene>
    <name evidence="1" type="ORF">GXM_02083</name>
</gene>
<evidence type="ECO:0000313" key="1">
    <source>
        <dbReference type="EMBL" id="QFS44608.1"/>
    </source>
</evidence>
<dbReference type="EMBL" id="CP045226">
    <property type="protein sequence ID" value="QFS44608.1"/>
    <property type="molecule type" value="Genomic_DNA"/>
</dbReference>
<accession>A0A5P8VW09</accession>
<dbReference type="AlphaFoldDB" id="A0A5P8VW09"/>
<reference evidence="1 2" key="1">
    <citation type="submission" date="2019-10" db="EMBL/GenBank/DDBJ databases">
        <title>Genomic and transcriptomic insights into the perfect genentic adaptation of a filamentous nitrogen-fixing cyanobacterium to rice fields.</title>
        <authorList>
            <person name="Chen Z."/>
        </authorList>
    </citation>
    <scope>NUCLEOTIDE SEQUENCE [LARGE SCALE GENOMIC DNA]</scope>
    <source>
        <strain evidence="1">CCNUC1</strain>
    </source>
</reference>